<accession>Q58IP2</accession>
<reference evidence="1" key="1">
    <citation type="journal article" date="2008" name="Appl. Environ. Microbiol.">
        <title>Characterization of replication and conjugation of Streptomyces circular plasmids pFP1 and pFP11 and their ability to propagate in linear mode with artificially attached telomeres.</title>
        <authorList>
            <person name="Zhang R."/>
            <person name="Zeng A."/>
            <person name="Fang P."/>
            <person name="Qin Z."/>
        </authorList>
    </citation>
    <scope>NUCLEOTIDE SEQUENCE</scope>
    <source>
        <strain evidence="1">F11</strain>
        <plasmid evidence="1">pFP11</plasmid>
    </source>
</reference>
<dbReference type="EMBL" id="AY943952">
    <property type="protein sequence ID" value="AAX51341.1"/>
    <property type="molecule type" value="Genomic_DNA"/>
</dbReference>
<name>Q58IP2_9ACTN</name>
<dbReference type="AlphaFoldDB" id="Q58IP2"/>
<sequence length="131" mass="14553">MSDFYSSVLLTALLVVMASGWKILMSPHAPTYQQWEVGFELLVSSIGVVFGSLITEETNYASTRLMFVIFIGAVTFTAALWAKSRGYGSAGGLSKPHMWTLNGAGGVMLIVTWFVNDRLRQANEWWHTLFP</sequence>
<proteinExistence type="predicted"/>
<keyword evidence="1" id="KW-0614">Plasmid</keyword>
<geneLocation type="plasmid" evidence="1">
    <name>pFP11</name>
</geneLocation>
<gene>
    <name evidence="1" type="ORF">pFP11.37c</name>
</gene>
<dbReference type="RefSeq" id="WP_011265236.1">
    <property type="nucleotide sequence ID" value="NC_006911.1"/>
</dbReference>
<organism evidence="1">
    <name type="scientific">Streptomyces sp. F11</name>
    <dbReference type="NCBI Taxonomy" id="319318"/>
    <lineage>
        <taxon>Bacteria</taxon>
        <taxon>Bacillati</taxon>
        <taxon>Actinomycetota</taxon>
        <taxon>Actinomycetes</taxon>
        <taxon>Kitasatosporales</taxon>
        <taxon>Streptomycetaceae</taxon>
        <taxon>Streptomyces</taxon>
    </lineage>
</organism>
<evidence type="ECO:0000313" key="1">
    <source>
        <dbReference type="EMBL" id="AAX51341.1"/>
    </source>
</evidence>
<protein>
    <submittedName>
        <fullName evidence="1">Uncharacterized protein</fullName>
    </submittedName>
</protein>